<feature type="compositionally biased region" description="Low complexity" evidence="1">
    <location>
        <begin position="35"/>
        <end position="48"/>
    </location>
</feature>
<feature type="region of interest" description="Disordered" evidence="1">
    <location>
        <begin position="188"/>
        <end position="211"/>
    </location>
</feature>
<dbReference type="EMBL" id="BAAATZ010000006">
    <property type="protein sequence ID" value="GAA2724025.1"/>
    <property type="molecule type" value="Genomic_DNA"/>
</dbReference>
<evidence type="ECO:0000313" key="3">
    <source>
        <dbReference type="EMBL" id="GAA2724025.1"/>
    </source>
</evidence>
<protein>
    <recommendedName>
        <fullName evidence="5">Lipoprotein</fullName>
    </recommendedName>
</protein>
<organism evidence="3 4">
    <name type="scientific">Actinocorallia aurantiaca</name>
    <dbReference type="NCBI Taxonomy" id="46204"/>
    <lineage>
        <taxon>Bacteria</taxon>
        <taxon>Bacillati</taxon>
        <taxon>Actinomycetota</taxon>
        <taxon>Actinomycetes</taxon>
        <taxon>Streptosporangiales</taxon>
        <taxon>Thermomonosporaceae</taxon>
        <taxon>Actinocorallia</taxon>
    </lineage>
</organism>
<evidence type="ECO:0000256" key="1">
    <source>
        <dbReference type="SAM" id="MobiDB-lite"/>
    </source>
</evidence>
<dbReference type="Proteomes" id="UP001501842">
    <property type="component" value="Unassembled WGS sequence"/>
</dbReference>
<dbReference type="PROSITE" id="PS51257">
    <property type="entry name" value="PROKAR_LIPOPROTEIN"/>
    <property type="match status" value="1"/>
</dbReference>
<name>A0ABP6GK46_9ACTN</name>
<feature type="signal peptide" evidence="2">
    <location>
        <begin position="1"/>
        <end position="24"/>
    </location>
</feature>
<accession>A0ABP6GK46</accession>
<evidence type="ECO:0000256" key="2">
    <source>
        <dbReference type="SAM" id="SignalP"/>
    </source>
</evidence>
<feature type="compositionally biased region" description="Basic and acidic residues" evidence="1">
    <location>
        <begin position="194"/>
        <end position="206"/>
    </location>
</feature>
<keyword evidence="2" id="KW-0732">Signal</keyword>
<reference evidence="4" key="1">
    <citation type="journal article" date="2019" name="Int. J. Syst. Evol. Microbiol.">
        <title>The Global Catalogue of Microorganisms (GCM) 10K type strain sequencing project: providing services to taxonomists for standard genome sequencing and annotation.</title>
        <authorList>
            <consortium name="The Broad Institute Genomics Platform"/>
            <consortium name="The Broad Institute Genome Sequencing Center for Infectious Disease"/>
            <person name="Wu L."/>
            <person name="Ma J."/>
        </authorList>
    </citation>
    <scope>NUCLEOTIDE SEQUENCE [LARGE SCALE GENOMIC DNA]</scope>
    <source>
        <strain evidence="4">JCM 8201</strain>
    </source>
</reference>
<sequence>MTARFASRLAAAVGALAVAVGACAGPSQEAGPIRSSPTAESPSASETEAAPGAFDLFTPRGRASGKQLHYFEDVPSMTATADLVVRGRVTDVALGEPEYDPGDPSGKPVLTARVVTLEVTGVYRSGGEAPATVRLYEGHFNRDGAGIQYGNVTWTKKGATGIYFLTLNAHTGIYLLVSSQGRVLLDSAGPASSADDRDPLHKRIEQMTEPELDEAIAKAAKAAKDGKIKPQKPL</sequence>
<feature type="chain" id="PRO_5047323734" description="Lipoprotein" evidence="2">
    <location>
        <begin position="25"/>
        <end position="234"/>
    </location>
</feature>
<gene>
    <name evidence="3" type="ORF">GCM10010439_20690</name>
</gene>
<evidence type="ECO:0008006" key="5">
    <source>
        <dbReference type="Google" id="ProtNLM"/>
    </source>
</evidence>
<keyword evidence="4" id="KW-1185">Reference proteome</keyword>
<feature type="region of interest" description="Disordered" evidence="1">
    <location>
        <begin position="25"/>
        <end position="48"/>
    </location>
</feature>
<proteinExistence type="predicted"/>
<evidence type="ECO:0000313" key="4">
    <source>
        <dbReference type="Proteomes" id="UP001501842"/>
    </source>
</evidence>
<comment type="caution">
    <text evidence="3">The sequence shown here is derived from an EMBL/GenBank/DDBJ whole genome shotgun (WGS) entry which is preliminary data.</text>
</comment>